<dbReference type="FunFam" id="1.20.120.980:FF:000003">
    <property type="entry name" value="Serine protease 16"/>
    <property type="match status" value="1"/>
</dbReference>
<dbReference type="Proteomes" id="UP000515158">
    <property type="component" value="Unplaced"/>
</dbReference>
<dbReference type="KEGG" id="tpal:117640234"/>
<dbReference type="RefSeq" id="XP_034232461.1">
    <property type="nucleotide sequence ID" value="XM_034376570.1"/>
</dbReference>
<evidence type="ECO:0000313" key="7">
    <source>
        <dbReference type="Proteomes" id="UP000515158"/>
    </source>
</evidence>
<evidence type="ECO:0000256" key="3">
    <source>
        <dbReference type="ARBA" id="ARBA00022729"/>
    </source>
</evidence>
<keyword evidence="5" id="KW-0325">Glycoprotein</keyword>
<evidence type="ECO:0000256" key="2">
    <source>
        <dbReference type="ARBA" id="ARBA00022670"/>
    </source>
</evidence>
<dbReference type="InterPro" id="IPR029058">
    <property type="entry name" value="AB_hydrolase_fold"/>
</dbReference>
<dbReference type="AlphaFoldDB" id="A0A6P8Y8M0"/>
<dbReference type="PROSITE" id="PS51257">
    <property type="entry name" value="PROKAR_LIPOPROTEIN"/>
    <property type="match status" value="1"/>
</dbReference>
<dbReference type="Gene3D" id="1.20.120.980">
    <property type="entry name" value="Serine carboxypeptidase S28, SKS domain"/>
    <property type="match status" value="1"/>
</dbReference>
<keyword evidence="4" id="KW-0378">Hydrolase</keyword>
<keyword evidence="7" id="KW-1185">Reference proteome</keyword>
<dbReference type="GeneID" id="117640234"/>
<dbReference type="InterPro" id="IPR008758">
    <property type="entry name" value="Peptidase_S28"/>
</dbReference>
<keyword evidence="2 8" id="KW-0645">Protease</keyword>
<name>A0A6P8Y8M0_THRPL</name>
<dbReference type="PANTHER" id="PTHR11010:SF117">
    <property type="entry name" value="SERINE PROTEASE 16"/>
    <property type="match status" value="1"/>
</dbReference>
<dbReference type="Gene3D" id="3.40.50.1820">
    <property type="entry name" value="alpha/beta hydrolase"/>
    <property type="match status" value="1"/>
</dbReference>
<comment type="similarity">
    <text evidence="1">Belongs to the peptidase S28 family.</text>
</comment>
<dbReference type="GO" id="GO:0070008">
    <property type="term" value="F:serine-type exopeptidase activity"/>
    <property type="evidence" value="ECO:0007669"/>
    <property type="project" value="InterPro"/>
</dbReference>
<organism evidence="8">
    <name type="scientific">Thrips palmi</name>
    <name type="common">Melon thrips</name>
    <dbReference type="NCBI Taxonomy" id="161013"/>
    <lineage>
        <taxon>Eukaryota</taxon>
        <taxon>Metazoa</taxon>
        <taxon>Ecdysozoa</taxon>
        <taxon>Arthropoda</taxon>
        <taxon>Hexapoda</taxon>
        <taxon>Insecta</taxon>
        <taxon>Pterygota</taxon>
        <taxon>Neoptera</taxon>
        <taxon>Paraneoptera</taxon>
        <taxon>Thysanoptera</taxon>
        <taxon>Terebrantia</taxon>
        <taxon>Thripoidea</taxon>
        <taxon>Thripidae</taxon>
        <taxon>Thrips</taxon>
    </lineage>
</organism>
<keyword evidence="3 6" id="KW-0732">Signal</keyword>
<evidence type="ECO:0000256" key="4">
    <source>
        <dbReference type="ARBA" id="ARBA00022801"/>
    </source>
</evidence>
<feature type="signal peptide" evidence="6">
    <location>
        <begin position="1"/>
        <end position="23"/>
    </location>
</feature>
<dbReference type="GO" id="GO:0008239">
    <property type="term" value="F:dipeptidyl-peptidase activity"/>
    <property type="evidence" value="ECO:0007669"/>
    <property type="project" value="TreeGrafter"/>
</dbReference>
<sequence length="497" mass="56751">MARTVWFAVLLTSLACMAWTANGLRFFHRGRQHGGNVQLWTKSQFPENLLPPEQWFTQQLDHFDPTNQRTWKQRYFTNNTFYKQGGPVFLMIGGEGEATAKWMVEGQWIEDAAYFNALCFQLEHRYYGKSHPTDDISTENLVYLSSEQALADLAYFIEAMNVDLPVGTKWIVHGGSYPGSLAAWMRMRYPHLVHGAMSASGPLLAKLDFKEYYAVVRDALSEYSKDCIKSVQSAFQQVEILLKHMIGQQDLNKQFRLCDKIDVTNEDDVASLFENLASNFAGIVQYNKDNRPKSPTHNITIDVVCDVMSDREKGVPVHRLALVNDMLLKATNQSCLDYTYKKMIKDMSNTTWESSVAEGGRQWTYQTCVEFGFYQTSTMTQEIFSNKFPVNFFTKQCSDIFGAKFTSDLMNNAIRRTNTMYGDLHIQASRIVFAHGSTDPWHALGVIKTLHKESPAIYIKDTAHCAVMYPSIKSDPPQLVSARKQIRALVSQWLKQN</sequence>
<gene>
    <name evidence="8" type="primary">LOC117640234</name>
</gene>
<feature type="chain" id="PRO_5028274934" evidence="6">
    <location>
        <begin position="24"/>
        <end position="497"/>
    </location>
</feature>
<dbReference type="FunCoup" id="A0A6P8Y8M0">
    <property type="interactions" value="26"/>
</dbReference>
<evidence type="ECO:0000256" key="5">
    <source>
        <dbReference type="ARBA" id="ARBA00023180"/>
    </source>
</evidence>
<reference evidence="8" key="1">
    <citation type="submission" date="2025-08" db="UniProtKB">
        <authorList>
            <consortium name="RefSeq"/>
        </authorList>
    </citation>
    <scope>IDENTIFICATION</scope>
    <source>
        <tissue evidence="8">Total insect</tissue>
    </source>
</reference>
<dbReference type="InParanoid" id="A0A6P8Y8M0"/>
<dbReference type="GO" id="GO:0006508">
    <property type="term" value="P:proteolysis"/>
    <property type="evidence" value="ECO:0007669"/>
    <property type="project" value="UniProtKB-KW"/>
</dbReference>
<dbReference type="PANTHER" id="PTHR11010">
    <property type="entry name" value="PROTEASE S28 PRO-X CARBOXYPEPTIDASE-RELATED"/>
    <property type="match status" value="1"/>
</dbReference>
<evidence type="ECO:0000256" key="1">
    <source>
        <dbReference type="ARBA" id="ARBA00011079"/>
    </source>
</evidence>
<proteinExistence type="inferred from homology"/>
<protein>
    <submittedName>
        <fullName evidence="8">Serine protease K12H4.7</fullName>
    </submittedName>
</protein>
<accession>A0A6P8Y8M0</accession>
<dbReference type="OrthoDB" id="1735038at2759"/>
<dbReference type="Pfam" id="PF05577">
    <property type="entry name" value="Peptidase_S28"/>
    <property type="match status" value="1"/>
</dbReference>
<evidence type="ECO:0000313" key="8">
    <source>
        <dbReference type="RefSeq" id="XP_034232461.1"/>
    </source>
</evidence>
<dbReference type="SUPFAM" id="SSF53474">
    <property type="entry name" value="alpha/beta-Hydrolases"/>
    <property type="match status" value="1"/>
</dbReference>
<evidence type="ECO:0000256" key="6">
    <source>
        <dbReference type="SAM" id="SignalP"/>
    </source>
</evidence>
<dbReference type="InterPro" id="IPR042269">
    <property type="entry name" value="Ser_carbopepase_S28_SKS"/>
</dbReference>